<keyword evidence="5" id="KW-1278">Translocase</keyword>
<evidence type="ECO:0000259" key="7">
    <source>
        <dbReference type="PROSITE" id="PS50893"/>
    </source>
</evidence>
<keyword evidence="2" id="KW-1003">Cell membrane</keyword>
<dbReference type="GO" id="GO:0005524">
    <property type="term" value="F:ATP binding"/>
    <property type="evidence" value="ECO:0007669"/>
    <property type="project" value="UniProtKB-KW"/>
</dbReference>
<proteinExistence type="predicted"/>
<dbReference type="Gene3D" id="2.40.50.140">
    <property type="entry name" value="Nucleic acid-binding proteins"/>
    <property type="match status" value="1"/>
</dbReference>
<dbReference type="Gene3D" id="2.40.50.100">
    <property type="match status" value="1"/>
</dbReference>
<dbReference type="SUPFAM" id="SSF50331">
    <property type="entry name" value="MOP-like"/>
    <property type="match status" value="1"/>
</dbReference>
<dbReference type="Pfam" id="PF08402">
    <property type="entry name" value="TOBE_2"/>
    <property type="match status" value="1"/>
</dbReference>
<evidence type="ECO:0000256" key="6">
    <source>
        <dbReference type="ARBA" id="ARBA00023136"/>
    </source>
</evidence>
<dbReference type="InterPro" id="IPR027417">
    <property type="entry name" value="P-loop_NTPase"/>
</dbReference>
<dbReference type="RefSeq" id="WP_205110969.1">
    <property type="nucleotide sequence ID" value="NZ_BAAAHT010000001.1"/>
</dbReference>
<evidence type="ECO:0000256" key="4">
    <source>
        <dbReference type="ARBA" id="ARBA00022840"/>
    </source>
</evidence>
<evidence type="ECO:0000256" key="1">
    <source>
        <dbReference type="ARBA" id="ARBA00022448"/>
    </source>
</evidence>
<dbReference type="InterPro" id="IPR003593">
    <property type="entry name" value="AAA+_ATPase"/>
</dbReference>
<dbReference type="PROSITE" id="PS50893">
    <property type="entry name" value="ABC_TRANSPORTER_2"/>
    <property type="match status" value="1"/>
</dbReference>
<evidence type="ECO:0000256" key="3">
    <source>
        <dbReference type="ARBA" id="ARBA00022741"/>
    </source>
</evidence>
<dbReference type="EMBL" id="JAFBBU010000001">
    <property type="protein sequence ID" value="MBM7473464.1"/>
    <property type="molecule type" value="Genomic_DNA"/>
</dbReference>
<keyword evidence="6" id="KW-0472">Membrane</keyword>
<dbReference type="Gene3D" id="3.40.50.300">
    <property type="entry name" value="P-loop containing nucleotide triphosphate hydrolases"/>
    <property type="match status" value="1"/>
</dbReference>
<name>A0ABS2L8Z6_9MICO</name>
<dbReference type="Proteomes" id="UP000776164">
    <property type="component" value="Unassembled WGS sequence"/>
</dbReference>
<evidence type="ECO:0000313" key="8">
    <source>
        <dbReference type="EMBL" id="MBM7473464.1"/>
    </source>
</evidence>
<reference evidence="8 9" key="1">
    <citation type="submission" date="2021-01" db="EMBL/GenBank/DDBJ databases">
        <title>Sequencing the genomes of 1000 actinobacteria strains.</title>
        <authorList>
            <person name="Klenk H.-P."/>
        </authorList>
    </citation>
    <scope>NUCLEOTIDE SEQUENCE [LARGE SCALE GENOMIC DNA]</scope>
    <source>
        <strain evidence="8 9">DSM 13057</strain>
    </source>
</reference>
<dbReference type="SUPFAM" id="SSF52540">
    <property type="entry name" value="P-loop containing nucleoside triphosphate hydrolases"/>
    <property type="match status" value="1"/>
</dbReference>
<organism evidence="8 9">
    <name type="scientific">Subtercola frigoramans</name>
    <dbReference type="NCBI Taxonomy" id="120298"/>
    <lineage>
        <taxon>Bacteria</taxon>
        <taxon>Bacillati</taxon>
        <taxon>Actinomycetota</taxon>
        <taxon>Actinomycetes</taxon>
        <taxon>Micrococcales</taxon>
        <taxon>Microbacteriaceae</taxon>
        <taxon>Subtercola</taxon>
    </lineage>
</organism>
<gene>
    <name evidence="8" type="ORF">JOE66_003098</name>
</gene>
<keyword evidence="3" id="KW-0547">Nucleotide-binding</keyword>
<dbReference type="InterPro" id="IPR017871">
    <property type="entry name" value="ABC_transporter-like_CS"/>
</dbReference>
<keyword evidence="9" id="KW-1185">Reference proteome</keyword>
<accession>A0ABS2L8Z6</accession>
<dbReference type="InterPro" id="IPR008995">
    <property type="entry name" value="Mo/tungstate-bd_C_term_dom"/>
</dbReference>
<dbReference type="PANTHER" id="PTHR43875">
    <property type="entry name" value="MALTODEXTRIN IMPORT ATP-BINDING PROTEIN MSMX"/>
    <property type="match status" value="1"/>
</dbReference>
<dbReference type="PANTHER" id="PTHR43875:SF15">
    <property type="entry name" value="TREHALOSE IMPORT ATP-BINDING PROTEIN SUGC"/>
    <property type="match status" value="1"/>
</dbReference>
<protein>
    <submittedName>
        <fullName evidence="8">Iron(III) transport system ATP-binding protein</fullName>
    </submittedName>
</protein>
<dbReference type="InterPro" id="IPR013611">
    <property type="entry name" value="Transp-assoc_OB_typ2"/>
</dbReference>
<feature type="domain" description="ABC transporter" evidence="7">
    <location>
        <begin position="4"/>
        <end position="240"/>
    </location>
</feature>
<evidence type="ECO:0000313" key="9">
    <source>
        <dbReference type="Proteomes" id="UP000776164"/>
    </source>
</evidence>
<keyword evidence="1" id="KW-0813">Transport</keyword>
<dbReference type="InterPro" id="IPR003439">
    <property type="entry name" value="ABC_transporter-like_ATP-bd"/>
</dbReference>
<dbReference type="SMART" id="SM00382">
    <property type="entry name" value="AAA"/>
    <property type="match status" value="1"/>
</dbReference>
<dbReference type="Pfam" id="PF00005">
    <property type="entry name" value="ABC_tran"/>
    <property type="match status" value="1"/>
</dbReference>
<keyword evidence="4 8" id="KW-0067">ATP-binding</keyword>
<dbReference type="PROSITE" id="PS00211">
    <property type="entry name" value="ABC_TRANSPORTER_1"/>
    <property type="match status" value="1"/>
</dbReference>
<dbReference type="InterPro" id="IPR012340">
    <property type="entry name" value="NA-bd_OB-fold"/>
</dbReference>
<evidence type="ECO:0000256" key="5">
    <source>
        <dbReference type="ARBA" id="ARBA00022967"/>
    </source>
</evidence>
<evidence type="ECO:0000256" key="2">
    <source>
        <dbReference type="ARBA" id="ARBA00022475"/>
    </source>
</evidence>
<sequence>MSSITLTKLSKSYGSSTVIDDLSLSIPEGEFLTLLGPSGCGKTTTLRSIAGLETPDAGQITIGEKVVTCMEQGTVLPPNRRGVGMVFQSYAIWPHLSVFDNVAYPLRRQRVSSKEIQHRVMATLENVGLDHAAHRSATLLSGGQQQRVALARAIVSKPDVLLFDEPLSNLDAQLRISMRDEIQRVRSQGNTTSVYVTHDQSEAFSLSDRVAIMLGGKIVQLDTPEAVMARPANLMVARFLGVENLLQGVVLRRDAGSALLDVPDLGATLTVKCRPGDANPGDRVTLGIRSASITVQSENAEPADESQYPDEPRNTVSGTVVQTTFLGEGAQYRVAVGASHVLARVWSNDSAPLPPNTRVRLSLPSHRITVFDR</sequence>
<dbReference type="InterPro" id="IPR047641">
    <property type="entry name" value="ABC_transpr_MalK/UgpC-like"/>
</dbReference>
<comment type="caution">
    <text evidence="8">The sequence shown here is derived from an EMBL/GenBank/DDBJ whole genome shotgun (WGS) entry which is preliminary data.</text>
</comment>